<dbReference type="Proteomes" id="UP000663874">
    <property type="component" value="Unassembled WGS sequence"/>
</dbReference>
<organism evidence="8 9">
    <name type="scientific">Rotaria sordida</name>
    <dbReference type="NCBI Taxonomy" id="392033"/>
    <lineage>
        <taxon>Eukaryota</taxon>
        <taxon>Metazoa</taxon>
        <taxon>Spiralia</taxon>
        <taxon>Gnathifera</taxon>
        <taxon>Rotifera</taxon>
        <taxon>Eurotatoria</taxon>
        <taxon>Bdelloidea</taxon>
        <taxon>Philodinida</taxon>
        <taxon>Philodinidae</taxon>
        <taxon>Rotaria</taxon>
    </lineage>
</organism>
<evidence type="ECO:0000256" key="4">
    <source>
        <dbReference type="ARBA" id="ARBA00074293"/>
    </source>
</evidence>
<dbReference type="GO" id="GO:0005737">
    <property type="term" value="C:cytoplasm"/>
    <property type="evidence" value="ECO:0007669"/>
    <property type="project" value="UniProtKB-SubCell"/>
</dbReference>
<dbReference type="OrthoDB" id="413520at2759"/>
<dbReference type="Proteomes" id="UP000663889">
    <property type="component" value="Unassembled WGS sequence"/>
</dbReference>
<sequence length="135" mass="15374">MANNNKNLDPKESPLIEELNWGFIRVKGFPSGKDFKLYPGGAEEWDWNATNTRHVPGIQQADVKDLIDKGAKYIVLSKGMQNKLETPKETKDFLEENNMKLGINYFIETTPEAYKRYNSLVQENKPVGALLHSTC</sequence>
<evidence type="ECO:0000256" key="2">
    <source>
        <dbReference type="ARBA" id="ARBA00022490"/>
    </source>
</evidence>
<dbReference type="Pfam" id="PF04430">
    <property type="entry name" value="DUF498"/>
    <property type="match status" value="1"/>
</dbReference>
<dbReference type="GO" id="GO:0045600">
    <property type="term" value="P:positive regulation of fat cell differentiation"/>
    <property type="evidence" value="ECO:0007669"/>
    <property type="project" value="TreeGrafter"/>
</dbReference>
<dbReference type="InterPro" id="IPR007523">
    <property type="entry name" value="NDUFAF3/AAMDC"/>
</dbReference>
<dbReference type="CDD" id="cd05126">
    <property type="entry name" value="Mth938"/>
    <property type="match status" value="1"/>
</dbReference>
<dbReference type="Gene3D" id="3.40.1230.10">
    <property type="entry name" value="MTH938-like"/>
    <property type="match status" value="1"/>
</dbReference>
<dbReference type="InterPro" id="IPR034096">
    <property type="entry name" value="AAMDC"/>
</dbReference>
<dbReference type="Proteomes" id="UP000663823">
    <property type="component" value="Unassembled WGS sequence"/>
</dbReference>
<reference evidence="8" key="1">
    <citation type="submission" date="2021-02" db="EMBL/GenBank/DDBJ databases">
        <authorList>
            <person name="Nowell W R."/>
        </authorList>
    </citation>
    <scope>NUCLEOTIDE SEQUENCE</scope>
</reference>
<dbReference type="AlphaFoldDB" id="A0A818WLC1"/>
<comment type="similarity">
    <text evidence="3">Belongs to the AAMDC family.</text>
</comment>
<dbReference type="EMBL" id="CAJNOU010001407">
    <property type="protein sequence ID" value="CAF1199759.1"/>
    <property type="molecule type" value="Genomic_DNA"/>
</dbReference>
<comment type="caution">
    <text evidence="8">The sequence shown here is derived from an EMBL/GenBank/DDBJ whole genome shotgun (WGS) entry which is preliminary data.</text>
</comment>
<evidence type="ECO:0000313" key="7">
    <source>
        <dbReference type="EMBL" id="CAF3714135.1"/>
    </source>
</evidence>
<evidence type="ECO:0000313" key="9">
    <source>
        <dbReference type="Proteomes" id="UP000663874"/>
    </source>
</evidence>
<dbReference type="EMBL" id="CAJNOO010001307">
    <property type="protein sequence ID" value="CAF1132247.1"/>
    <property type="molecule type" value="Genomic_DNA"/>
</dbReference>
<dbReference type="PANTHER" id="PTHR15811">
    <property type="entry name" value="MTH938 DOMAIN-CONTAINING PROTEIN"/>
    <property type="match status" value="1"/>
</dbReference>
<comment type="subcellular location">
    <subcellularLocation>
        <location evidence="1">Cytoplasm</location>
    </subcellularLocation>
</comment>
<evidence type="ECO:0000256" key="1">
    <source>
        <dbReference type="ARBA" id="ARBA00004496"/>
    </source>
</evidence>
<dbReference type="FunFam" id="3.40.1230.10:FF:000001">
    <property type="entry name" value="Adipogenesis-associated, Mth938 domain-containing"/>
    <property type="match status" value="1"/>
</dbReference>
<dbReference type="InterPro" id="IPR036748">
    <property type="entry name" value="MTH938-like_sf"/>
</dbReference>
<accession>A0A818WLC1</accession>
<proteinExistence type="inferred from homology"/>
<protein>
    <recommendedName>
        <fullName evidence="4">Mth938 domain-containing protein</fullName>
    </recommendedName>
</protein>
<dbReference type="EMBL" id="CAJOBE010001226">
    <property type="protein sequence ID" value="CAF3725463.1"/>
    <property type="molecule type" value="Genomic_DNA"/>
</dbReference>
<gene>
    <name evidence="8" type="ORF">FNK824_LOCUS10748</name>
    <name evidence="7" type="ORF">OTI717_LOCUS13388</name>
    <name evidence="5" type="ORF">RFH988_LOCUS20932</name>
    <name evidence="6" type="ORF">SEV965_LOCUS21075</name>
</gene>
<dbReference type="Proteomes" id="UP000663882">
    <property type="component" value="Unassembled WGS sequence"/>
</dbReference>
<keyword evidence="2" id="KW-0963">Cytoplasm</keyword>
<dbReference type="SUPFAM" id="SSF64076">
    <property type="entry name" value="MTH938-like"/>
    <property type="match status" value="1"/>
</dbReference>
<evidence type="ECO:0000313" key="6">
    <source>
        <dbReference type="EMBL" id="CAF1199759.1"/>
    </source>
</evidence>
<name>A0A818WLC1_9BILA</name>
<dbReference type="EMBL" id="CAJOAX010001421">
    <property type="protein sequence ID" value="CAF3714135.1"/>
    <property type="molecule type" value="Genomic_DNA"/>
</dbReference>
<dbReference type="PANTHER" id="PTHR15811:SF5">
    <property type="entry name" value="MTH938 DOMAIN-CONTAINING PROTEIN"/>
    <property type="match status" value="1"/>
</dbReference>
<evidence type="ECO:0000313" key="8">
    <source>
        <dbReference type="EMBL" id="CAF3725463.1"/>
    </source>
</evidence>
<evidence type="ECO:0000256" key="3">
    <source>
        <dbReference type="ARBA" id="ARBA00061510"/>
    </source>
</evidence>
<evidence type="ECO:0000313" key="5">
    <source>
        <dbReference type="EMBL" id="CAF1132247.1"/>
    </source>
</evidence>